<accession>A0AAJ1TV78</accession>
<evidence type="ECO:0000313" key="2">
    <source>
        <dbReference type="Proteomes" id="UP001223420"/>
    </source>
</evidence>
<organism evidence="1 2">
    <name type="scientific">Methylobacterium brachiatum</name>
    <dbReference type="NCBI Taxonomy" id="269660"/>
    <lineage>
        <taxon>Bacteria</taxon>
        <taxon>Pseudomonadati</taxon>
        <taxon>Pseudomonadota</taxon>
        <taxon>Alphaproteobacteria</taxon>
        <taxon>Hyphomicrobiales</taxon>
        <taxon>Methylobacteriaceae</taxon>
        <taxon>Methylobacterium</taxon>
    </lineage>
</organism>
<dbReference type="EMBL" id="JAUSWL010000008">
    <property type="protein sequence ID" value="MDQ0545409.1"/>
    <property type="molecule type" value="Genomic_DNA"/>
</dbReference>
<reference evidence="1" key="1">
    <citation type="submission" date="2023-07" db="EMBL/GenBank/DDBJ databases">
        <title>Genomic Encyclopedia of Type Strains, Phase IV (KMG-IV): sequencing the most valuable type-strain genomes for metagenomic binning, comparative biology and taxonomic classification.</title>
        <authorList>
            <person name="Goeker M."/>
        </authorList>
    </citation>
    <scope>NUCLEOTIDE SEQUENCE</scope>
    <source>
        <strain evidence="1">DSM 19569</strain>
    </source>
</reference>
<name>A0AAJ1TV78_9HYPH</name>
<dbReference type="Proteomes" id="UP001223420">
    <property type="component" value="Unassembled WGS sequence"/>
</dbReference>
<gene>
    <name evidence="1" type="ORF">QO001_004352</name>
</gene>
<evidence type="ECO:0000313" key="1">
    <source>
        <dbReference type="EMBL" id="MDQ0545409.1"/>
    </source>
</evidence>
<proteinExistence type="predicted"/>
<sequence>MAAAPPAWTVFSGANKRSSSALAALIPTKRVDAGPPPTPPASPPDLDAIAAAARAEGRREGEALTAQAVQAAIAAEREAGAAALAEARQRWVDEESTALAHGFAEQVRALEAQLAQSLTRVLQPFLAEALQREAIRDLHATVSAIVADDRSGTLSVTGPADLVEALAKRLDLPPGRLVTASDGGPDLQIRMNGTVIETQLQAWGERVAALVEDR</sequence>
<comment type="caution">
    <text evidence="1">The sequence shown here is derived from an EMBL/GenBank/DDBJ whole genome shotgun (WGS) entry which is preliminary data.</text>
</comment>
<protein>
    <submittedName>
        <fullName evidence="1">Uncharacterized protein</fullName>
    </submittedName>
</protein>
<dbReference type="AlphaFoldDB" id="A0AAJ1TV78"/>
<dbReference type="RefSeq" id="WP_230367152.1">
    <property type="nucleotide sequence ID" value="NZ_JAJALK010000009.1"/>
</dbReference>